<evidence type="ECO:0000313" key="3">
    <source>
        <dbReference type="EMBL" id="KDN53559.1"/>
    </source>
</evidence>
<dbReference type="Pfam" id="PF00107">
    <property type="entry name" value="ADH_zinc_N"/>
    <property type="match status" value="1"/>
</dbReference>
<dbReference type="InterPro" id="IPR052711">
    <property type="entry name" value="Zinc_ADH-like"/>
</dbReference>
<dbReference type="Gene3D" id="3.90.180.10">
    <property type="entry name" value="Medium-chain alcohol dehydrogenases, catalytic domain"/>
    <property type="match status" value="1"/>
</dbReference>
<dbReference type="GO" id="GO:0016491">
    <property type="term" value="F:oxidoreductase activity"/>
    <property type="evidence" value="ECO:0007669"/>
    <property type="project" value="InterPro"/>
</dbReference>
<dbReference type="GeneID" id="25265777"/>
<dbReference type="STRING" id="1037660.A0A066WRC7"/>
<dbReference type="InterPro" id="IPR036291">
    <property type="entry name" value="NAD(P)-bd_dom_sf"/>
</dbReference>
<comment type="caution">
    <text evidence="3">The sequence shown here is derived from an EMBL/GenBank/DDBJ whole genome shotgun (WGS) entry which is preliminary data.</text>
</comment>
<organism evidence="3 4">
    <name type="scientific">Tilletiaria anomala (strain ATCC 24038 / CBS 436.72 / UBC 951)</name>
    <dbReference type="NCBI Taxonomy" id="1037660"/>
    <lineage>
        <taxon>Eukaryota</taxon>
        <taxon>Fungi</taxon>
        <taxon>Dikarya</taxon>
        <taxon>Basidiomycota</taxon>
        <taxon>Ustilaginomycotina</taxon>
        <taxon>Exobasidiomycetes</taxon>
        <taxon>Georgefischeriales</taxon>
        <taxon>Tilletiariaceae</taxon>
        <taxon>Tilletiaria</taxon>
    </lineage>
</organism>
<dbReference type="PANTHER" id="PTHR45033">
    <property type="match status" value="1"/>
</dbReference>
<dbReference type="InterPro" id="IPR020843">
    <property type="entry name" value="ER"/>
</dbReference>
<dbReference type="AlphaFoldDB" id="A0A066WRC7"/>
<evidence type="ECO:0000313" key="4">
    <source>
        <dbReference type="Proteomes" id="UP000027361"/>
    </source>
</evidence>
<dbReference type="RefSeq" id="XP_013246424.1">
    <property type="nucleotide sequence ID" value="XM_013390970.1"/>
</dbReference>
<dbReference type="InParanoid" id="A0A066WRC7"/>
<dbReference type="OrthoDB" id="1706066at2759"/>
<protein>
    <submittedName>
        <fullName evidence="3">NAD(P)-binding protein</fullName>
    </submittedName>
</protein>
<dbReference type="Gene3D" id="3.40.50.720">
    <property type="entry name" value="NAD(P)-binding Rossmann-like Domain"/>
    <property type="match status" value="1"/>
</dbReference>
<dbReference type="SUPFAM" id="SSF50129">
    <property type="entry name" value="GroES-like"/>
    <property type="match status" value="1"/>
</dbReference>
<gene>
    <name evidence="3" type="ORF">K437DRAFT_265622</name>
</gene>
<dbReference type="OMA" id="CGSAITY"/>
<keyword evidence="4" id="KW-1185">Reference proteome</keyword>
<dbReference type="PANTHER" id="PTHR45033:SF3">
    <property type="entry name" value="DEHYDROGENASE, PUTATIVE (AFU_ORTHOLOGUE AFUA_2G13270)-RELATED"/>
    <property type="match status" value="1"/>
</dbReference>
<sequence>MSIPSTQKALQLEKPAGDPKRGQRNVAAVRYVPVPKPQTGMVLVKAMLGAYPGLLYKNSTFACNGAGVIVQGGLPDSAKGHPDGIVILVPTRGWESDPEGPEAELPNAKNKQNKLESDHLVAAPKHLDVVHSAALPYGGITAFRALFTKGQLKAGQILLLTGVGGGVAQLALQFAVAADANVYVTGGSQAKVDRAVKNLGAKRGAVSKDKDCPKQISKQLPSGKLYIDIVVDSAGGAISGQAMQAGLKVGGKLVCFSMTADPKNPFTMREVLKNVDVLGSTMGSKEEFRECIRFVEKHKLVPTIDTILEGLENAHKGFPLLQDADKRSGGKVIIRVAPADKRTSKL</sequence>
<dbReference type="SUPFAM" id="SSF51735">
    <property type="entry name" value="NAD(P)-binding Rossmann-fold domains"/>
    <property type="match status" value="1"/>
</dbReference>
<dbReference type="HOGENOM" id="CLU_026673_3_4_1"/>
<name>A0A066WRC7_TILAU</name>
<evidence type="ECO:0000259" key="2">
    <source>
        <dbReference type="SMART" id="SM00829"/>
    </source>
</evidence>
<dbReference type="InterPro" id="IPR011032">
    <property type="entry name" value="GroES-like_sf"/>
</dbReference>
<proteinExistence type="predicted"/>
<feature type="region of interest" description="Disordered" evidence="1">
    <location>
        <begin position="1"/>
        <end position="24"/>
    </location>
</feature>
<reference evidence="3 4" key="1">
    <citation type="submission" date="2014-05" db="EMBL/GenBank/DDBJ databases">
        <title>Draft genome sequence of a rare smut relative, Tilletiaria anomala UBC 951.</title>
        <authorList>
            <consortium name="DOE Joint Genome Institute"/>
            <person name="Toome M."/>
            <person name="Kuo A."/>
            <person name="Henrissat B."/>
            <person name="Lipzen A."/>
            <person name="Tritt A."/>
            <person name="Yoshinaga Y."/>
            <person name="Zane M."/>
            <person name="Barry K."/>
            <person name="Grigoriev I.V."/>
            <person name="Spatafora J.W."/>
            <person name="Aimea M.C."/>
        </authorList>
    </citation>
    <scope>NUCLEOTIDE SEQUENCE [LARGE SCALE GENOMIC DNA]</scope>
    <source>
        <strain evidence="3 4">UBC 951</strain>
    </source>
</reference>
<dbReference type="EMBL" id="JMSN01000001">
    <property type="protein sequence ID" value="KDN53559.1"/>
    <property type="molecule type" value="Genomic_DNA"/>
</dbReference>
<dbReference type="Proteomes" id="UP000027361">
    <property type="component" value="Unassembled WGS sequence"/>
</dbReference>
<dbReference type="InterPro" id="IPR013149">
    <property type="entry name" value="ADH-like_C"/>
</dbReference>
<feature type="domain" description="Enoyl reductase (ER)" evidence="2">
    <location>
        <begin position="22"/>
        <end position="334"/>
    </location>
</feature>
<accession>A0A066WRC7</accession>
<dbReference type="SMART" id="SM00829">
    <property type="entry name" value="PKS_ER"/>
    <property type="match status" value="1"/>
</dbReference>
<evidence type="ECO:0000256" key="1">
    <source>
        <dbReference type="SAM" id="MobiDB-lite"/>
    </source>
</evidence>